<feature type="compositionally biased region" description="Pro residues" evidence="5">
    <location>
        <begin position="1891"/>
        <end position="1910"/>
    </location>
</feature>
<keyword evidence="2" id="KW-0728">SH3 domain</keyword>
<keyword evidence="3" id="KW-0677">Repeat</keyword>
<dbReference type="OrthoDB" id="73680at2759"/>
<feature type="region of interest" description="Disordered" evidence="5">
    <location>
        <begin position="1553"/>
        <end position="1602"/>
    </location>
</feature>
<dbReference type="SMART" id="SM00326">
    <property type="entry name" value="SH3"/>
    <property type="match status" value="3"/>
</dbReference>
<name>A0A6J2UMW8_CHACN</name>
<evidence type="ECO:0000259" key="7">
    <source>
        <dbReference type="SMART" id="SM00459"/>
    </source>
</evidence>
<dbReference type="Pfam" id="PF14604">
    <property type="entry name" value="SH3_9"/>
    <property type="match status" value="1"/>
</dbReference>
<feature type="region of interest" description="Disordered" evidence="5">
    <location>
        <begin position="135"/>
        <end position="165"/>
    </location>
</feature>
<feature type="domain" description="SH3" evidence="6">
    <location>
        <begin position="1490"/>
        <end position="1547"/>
    </location>
</feature>
<dbReference type="FunFam" id="2.30.30.40:FF:000001">
    <property type="entry name" value="Sorbin and SH3 domain-containing protein 1 isoform 2"/>
    <property type="match status" value="1"/>
</dbReference>
<dbReference type="RefSeq" id="XP_030621434.1">
    <property type="nucleotide sequence ID" value="XM_030765574.1"/>
</dbReference>
<feature type="compositionally biased region" description="Basic and acidic residues" evidence="5">
    <location>
        <begin position="776"/>
        <end position="790"/>
    </location>
</feature>
<evidence type="ECO:0000256" key="4">
    <source>
        <dbReference type="ARBA" id="ARBA00022949"/>
    </source>
</evidence>
<dbReference type="Pfam" id="PF02208">
    <property type="entry name" value="Sorb"/>
    <property type="match status" value="1"/>
</dbReference>
<feature type="compositionally biased region" description="Basic and acidic residues" evidence="5">
    <location>
        <begin position="689"/>
        <end position="699"/>
    </location>
</feature>
<feature type="compositionally biased region" description="Polar residues" evidence="5">
    <location>
        <begin position="874"/>
        <end position="922"/>
    </location>
</feature>
<feature type="region of interest" description="Disordered" evidence="5">
    <location>
        <begin position="631"/>
        <end position="721"/>
    </location>
</feature>
<keyword evidence="4" id="KW-0965">Cell junction</keyword>
<evidence type="ECO:0000256" key="3">
    <source>
        <dbReference type="ARBA" id="ARBA00022737"/>
    </source>
</evidence>
<feature type="domain" description="SH3" evidence="6">
    <location>
        <begin position="1979"/>
        <end position="2035"/>
    </location>
</feature>
<feature type="compositionally biased region" description="Low complexity" evidence="5">
    <location>
        <begin position="1369"/>
        <end position="1386"/>
    </location>
</feature>
<dbReference type="GeneID" id="115805091"/>
<feature type="region of interest" description="Disordered" evidence="5">
    <location>
        <begin position="177"/>
        <end position="235"/>
    </location>
</feature>
<dbReference type="SMART" id="SM00459">
    <property type="entry name" value="Sorb"/>
    <property type="match status" value="1"/>
</dbReference>
<feature type="compositionally biased region" description="Basic and acidic residues" evidence="5">
    <location>
        <begin position="981"/>
        <end position="993"/>
    </location>
</feature>
<feature type="region of interest" description="Disordered" evidence="5">
    <location>
        <begin position="333"/>
        <end position="440"/>
    </location>
</feature>
<feature type="compositionally biased region" description="Polar residues" evidence="5">
    <location>
        <begin position="655"/>
        <end position="668"/>
    </location>
</feature>
<dbReference type="PANTHER" id="PTHR14167:SF56">
    <property type="entry name" value="SORBIN AND SH3 DOMAIN-CONTAINING PROTEIN 2"/>
    <property type="match status" value="1"/>
</dbReference>
<feature type="region of interest" description="Disordered" evidence="5">
    <location>
        <begin position="1619"/>
        <end position="1640"/>
    </location>
</feature>
<dbReference type="Pfam" id="PF00018">
    <property type="entry name" value="SH3_1"/>
    <property type="match status" value="2"/>
</dbReference>
<feature type="region of interest" description="Disordered" evidence="5">
    <location>
        <begin position="1682"/>
        <end position="1786"/>
    </location>
</feature>
<feature type="region of interest" description="Disordered" evidence="5">
    <location>
        <begin position="1075"/>
        <end position="1126"/>
    </location>
</feature>
<proteinExistence type="predicted"/>
<feature type="compositionally biased region" description="Polar residues" evidence="5">
    <location>
        <begin position="214"/>
        <end position="235"/>
    </location>
</feature>
<dbReference type="InterPro" id="IPR003127">
    <property type="entry name" value="SoHo_dom"/>
</dbReference>
<feature type="compositionally biased region" description="Pro residues" evidence="5">
    <location>
        <begin position="410"/>
        <end position="421"/>
    </location>
</feature>
<feature type="compositionally biased region" description="Low complexity" evidence="5">
    <location>
        <begin position="1697"/>
        <end position="1714"/>
    </location>
</feature>
<feature type="region of interest" description="Disordered" evidence="5">
    <location>
        <begin position="768"/>
        <end position="922"/>
    </location>
</feature>
<dbReference type="GO" id="GO:0005886">
    <property type="term" value="C:plasma membrane"/>
    <property type="evidence" value="ECO:0007669"/>
    <property type="project" value="TreeGrafter"/>
</dbReference>
<evidence type="ECO:0000313" key="9">
    <source>
        <dbReference type="RefSeq" id="XP_030621434.1"/>
    </source>
</evidence>
<feature type="compositionally biased region" description="Low complexity" evidence="5">
    <location>
        <begin position="1868"/>
        <end position="1890"/>
    </location>
</feature>
<dbReference type="Proteomes" id="UP000504632">
    <property type="component" value="Chromosome 2"/>
</dbReference>
<evidence type="ECO:0000313" key="8">
    <source>
        <dbReference type="Proteomes" id="UP000504632"/>
    </source>
</evidence>
<feature type="region of interest" description="Disordered" evidence="5">
    <location>
        <begin position="290"/>
        <end position="317"/>
    </location>
</feature>
<feature type="compositionally biased region" description="Pro residues" evidence="5">
    <location>
        <begin position="1624"/>
        <end position="1633"/>
    </location>
</feature>
<feature type="region of interest" description="Disordered" evidence="5">
    <location>
        <begin position="974"/>
        <end position="999"/>
    </location>
</feature>
<evidence type="ECO:0000256" key="1">
    <source>
        <dbReference type="ARBA" id="ARBA00004282"/>
    </source>
</evidence>
<evidence type="ECO:0000256" key="2">
    <source>
        <dbReference type="ARBA" id="ARBA00022443"/>
    </source>
</evidence>
<dbReference type="CTD" id="563408"/>
<feature type="region of interest" description="Disordered" evidence="5">
    <location>
        <begin position="494"/>
        <end position="573"/>
    </location>
</feature>
<comment type="subcellular location">
    <subcellularLocation>
        <location evidence="1">Cell junction</location>
    </subcellularLocation>
</comment>
<feature type="compositionally biased region" description="Polar residues" evidence="5">
    <location>
        <begin position="335"/>
        <end position="357"/>
    </location>
</feature>
<feature type="region of interest" description="Disordered" evidence="5">
    <location>
        <begin position="1323"/>
        <end position="1387"/>
    </location>
</feature>
<accession>A0A6J2UMW8</accession>
<dbReference type="CDD" id="cd11917">
    <property type="entry name" value="SH3_Sorbs2_3"/>
    <property type="match status" value="1"/>
</dbReference>
<feature type="compositionally biased region" description="Low complexity" evidence="5">
    <location>
        <begin position="640"/>
        <end position="650"/>
    </location>
</feature>
<dbReference type="GO" id="GO:0070161">
    <property type="term" value="C:anchoring junction"/>
    <property type="evidence" value="ECO:0007669"/>
    <property type="project" value="UniProtKB-SubCell"/>
</dbReference>
<feature type="compositionally biased region" description="Basic and acidic residues" evidence="5">
    <location>
        <begin position="711"/>
        <end position="721"/>
    </location>
</feature>
<evidence type="ECO:0000256" key="5">
    <source>
        <dbReference type="SAM" id="MobiDB-lite"/>
    </source>
</evidence>
<dbReference type="InterPro" id="IPR001452">
    <property type="entry name" value="SH3_domain"/>
</dbReference>
<feature type="compositionally biased region" description="Pro residues" evidence="5">
    <location>
        <begin position="676"/>
        <end position="685"/>
    </location>
</feature>
<dbReference type="SUPFAM" id="SSF50044">
    <property type="entry name" value="SH3-domain"/>
    <property type="match status" value="3"/>
</dbReference>
<feature type="domain" description="SoHo" evidence="7">
    <location>
        <begin position="563"/>
        <end position="613"/>
    </location>
</feature>
<feature type="compositionally biased region" description="Low complexity" evidence="5">
    <location>
        <begin position="1573"/>
        <end position="1600"/>
    </location>
</feature>
<feature type="compositionally biased region" description="Low complexity" evidence="5">
    <location>
        <begin position="291"/>
        <end position="307"/>
    </location>
</feature>
<dbReference type="InParanoid" id="A0A6J2UMW8"/>
<feature type="compositionally biased region" description="Polar residues" evidence="5">
    <location>
        <begin position="527"/>
        <end position="552"/>
    </location>
</feature>
<gene>
    <name evidence="9" type="primary">sorbs2b</name>
</gene>
<dbReference type="PANTHER" id="PTHR14167">
    <property type="entry name" value="SH3 DOMAIN-CONTAINING"/>
    <property type="match status" value="1"/>
</dbReference>
<reference evidence="9" key="1">
    <citation type="submission" date="2025-08" db="UniProtKB">
        <authorList>
            <consortium name="RefSeq"/>
        </authorList>
    </citation>
    <scope>IDENTIFICATION</scope>
</reference>
<feature type="domain" description="SH3" evidence="6">
    <location>
        <begin position="1415"/>
        <end position="1470"/>
    </location>
</feature>
<organism evidence="8 9">
    <name type="scientific">Chanos chanos</name>
    <name type="common">Milkfish</name>
    <name type="synonym">Mugil chanos</name>
    <dbReference type="NCBI Taxonomy" id="29144"/>
    <lineage>
        <taxon>Eukaryota</taxon>
        <taxon>Metazoa</taxon>
        <taxon>Chordata</taxon>
        <taxon>Craniata</taxon>
        <taxon>Vertebrata</taxon>
        <taxon>Euteleostomi</taxon>
        <taxon>Actinopterygii</taxon>
        <taxon>Neopterygii</taxon>
        <taxon>Teleostei</taxon>
        <taxon>Ostariophysi</taxon>
        <taxon>Gonorynchiformes</taxon>
        <taxon>Chanidae</taxon>
        <taxon>Chanos</taxon>
    </lineage>
</organism>
<feature type="compositionally biased region" description="Polar residues" evidence="5">
    <location>
        <begin position="822"/>
        <end position="839"/>
    </location>
</feature>
<dbReference type="Gene3D" id="2.30.30.40">
    <property type="entry name" value="SH3 Domains"/>
    <property type="match status" value="3"/>
</dbReference>
<dbReference type="InterPro" id="IPR050384">
    <property type="entry name" value="Endophilin_SH3RF"/>
</dbReference>
<sequence length="2035" mass="223538">MHPRVQRSVLYHHLSDPLLRKGYSKPPPHPPSAPTPGFLTAEIGMAYSSTHLYTLLLPLRRLTSLPSTSPFLLPPHSPQATTTKHQLSIKRQCHLKTSPEAEIFNMNTDSGGAVRQCSTLSLTLAPMKRIQSSPNLYGLTGPESHSSESDVWRSHGTNAGMRNGDSAVSSLAAKGFRSVRPNLQDKKSPTPAPPPRRGSFPLHPSGCNPPARSLPQSLTQSRSVPVVSTHSPLTRETMSSLSFLDEASVQSKSRDDSLSNLNGSISMINYPVQVVGDSPASLSVASAEKPSALGSSSNLPSPSGQASKAPGRHVASLSVHISPRSRIWSLPHHTQALSPSPTSLSTRKSNSQNTKPSSRPPLPPTGKQGPEAPPTQRQPSPGSPPAVQTLPNRIHLSPDFASPHTTDVPPRVPSPGCPSPSPDSRLAPGHSRCSSRTQSEASTALLEELRVFGVDTEAESESPSPTLSQMSALTELATLTGAVATANGQMTVNGNLGVAGSPHSHLQRSYSPSTYPPPPSLGTSLSNVQSGRSTTETSSPSLNSLGSVTPTRTPEEERRGSAGKAPHYPGIGPVDESGIPIAIRTTVDRPKDWYKTMFKQIHVVPKPETEYTGNRNATYPYTNTVTLSFRTEKQGPPKPAQAHPAPQTHTYRPLTKSTSDNGTYSFRESSASPSLSPSPAPPTTQAPPRTHDRDSRQSDRSGTVDTNEWGPPDRKVDTRRYRAEPRSIFDYEPGKSSILEQERAMSTLNPDELDLVNEPWYKFFSELEFGRPPPKKRLELYPESSPRIRTETSLYQTPVERNLDSPSSSASDNRKRRKSEPLATQSRPQSSLSVTQTSLHAAEPPRASHPQRKPLSSSSSSSTPTRSKGGEFSNMYSAHVNCSSPNHDTSVESVSTYQNENQKTGSNTVTPSGSENSSCLTNGWQEDQKTTEILVNGEETTSPKLKSWSCDDLLSDEPGRAGGVQIRSESAGSLIANGEPEGSHYSDSQDQKEKTRHRTNHDAPAFRKLYKRMHHINRQDLIKSEVICSVKARIRKYESEQHKDRRLGVQGCGNEVPRNMVPNRISEFESLIQKSKSMPNLAEERQSRGTSRGCGSPKRSFSIESLLDEDPPSRNPPEGRPQYPKISAHVPNHIQVTADHLRHPTTHQDYDSDHDAMVSDLSDFLQVEGSSFCSESDFDHCSFASSESFCGSGHYHHYNRQLVSSCKGRCPASYTRFTTMIKHERAQQGRRQHLRVEESESGHNKLAFLVSPVPFRRKKNMSPQRHNHMPKSKSCVYEALDSALKDIYDHIQAEKRRGSLPDNSILHRLLAELLPDIPERNSSLRTIHRGSPVPQHRSYHSQPDGMPSQDCYQPEHTQLPHSASYHYMDNNNNQRNQSSQNYYQDQDTSRGYSYADVGRYTPQSRKPLPEVKEKIPARAIYDFKAQTAKELTFKKGETVYITRQIDNNWYEGEQHGRIGIFPISYVEKIPLSERQQPARPPPPAQSREIGEAVARYNFNADTNVELSLRKGERVILLRQVDQNWFEGKIPDTNKQGIFPVSYVDVIRRVPVKSSGQHSASPMPHSHSGDRVYSRPSSSRTQYSSSSPTLRQRSSLSSTPQKSAHLQAITNEWLALTLGLSPGSTPAPTPPPFPSEFQPDFDFLDSLVSPSPASSIRSPALTPRTLTPALKEGHFVPITSPKSCLSPALSPSPQHYLPSTSLTPSPTSPTFDTSPKSGSVIDLSSGGKPADSLEKQTGPVTVSRESPSTDKSDSPKACSPVDLVVYEPHDCPSSSKDTLSTKDPDDDECEELVSIIQASQSKGCFEQEEGFNRQTPVTSDELPKLYIEEEPSETSKTPDEALTLNTFRPVQPEESEQEVEPAEGTQSAPLRLSSPPSQTSLTSTLPASKYSPPSPPSTPPLPGTSHSPPPTSKQSPRTEPRSPKVKPVLRRDVMVVGKPPRSPVMSRRSCGSPVKGRSFSPSYRSSRQAYVQDSLQGGGEPFQALYNYMPRNEDELELKEGDIVDVMEKCDDGWFVGTSRRTKFFGTFPGNYVKRL</sequence>
<evidence type="ECO:0000259" key="6">
    <source>
        <dbReference type="SMART" id="SM00326"/>
    </source>
</evidence>
<keyword evidence="8" id="KW-1185">Reference proteome</keyword>
<protein>
    <submittedName>
        <fullName evidence="9">Sorbin and SH3 domain-containing protein 2</fullName>
    </submittedName>
</protein>
<dbReference type="InterPro" id="IPR036028">
    <property type="entry name" value="SH3-like_dom_sf"/>
</dbReference>
<feature type="region of interest" description="Disordered" evidence="5">
    <location>
        <begin position="1798"/>
        <end position="1964"/>
    </location>
</feature>